<dbReference type="InterPro" id="IPR029068">
    <property type="entry name" value="Glyas_Bleomycin-R_OHBP_Dase"/>
</dbReference>
<dbReference type="InterPro" id="IPR037523">
    <property type="entry name" value="VOC_core"/>
</dbReference>
<organism evidence="2 3">
    <name type="scientific">Actinocatenispora rupis</name>
    <dbReference type="NCBI Taxonomy" id="519421"/>
    <lineage>
        <taxon>Bacteria</taxon>
        <taxon>Bacillati</taxon>
        <taxon>Actinomycetota</taxon>
        <taxon>Actinomycetes</taxon>
        <taxon>Micromonosporales</taxon>
        <taxon>Micromonosporaceae</taxon>
        <taxon>Actinocatenispora</taxon>
    </lineage>
</organism>
<dbReference type="Gene3D" id="3.10.180.10">
    <property type="entry name" value="2,3-Dihydroxybiphenyl 1,2-Dioxygenase, domain 1"/>
    <property type="match status" value="1"/>
</dbReference>
<dbReference type="EMBL" id="BOMB01000047">
    <property type="protein sequence ID" value="GID15750.1"/>
    <property type="molecule type" value="Genomic_DNA"/>
</dbReference>
<keyword evidence="3" id="KW-1185">Reference proteome</keyword>
<evidence type="ECO:0000313" key="3">
    <source>
        <dbReference type="Proteomes" id="UP000612808"/>
    </source>
</evidence>
<evidence type="ECO:0000313" key="2">
    <source>
        <dbReference type="EMBL" id="GID15750.1"/>
    </source>
</evidence>
<comment type="caution">
    <text evidence="2">The sequence shown here is derived from an EMBL/GenBank/DDBJ whole genome shotgun (WGS) entry which is preliminary data.</text>
</comment>
<dbReference type="Pfam" id="PF20680">
    <property type="entry name" value="DUF6817"/>
    <property type="match status" value="1"/>
</dbReference>
<dbReference type="InterPro" id="IPR004360">
    <property type="entry name" value="Glyas_Fos-R_dOase_dom"/>
</dbReference>
<proteinExistence type="predicted"/>
<dbReference type="Proteomes" id="UP000612808">
    <property type="component" value="Unassembled WGS sequence"/>
</dbReference>
<name>A0A8J3J6J2_9ACTN</name>
<dbReference type="PANTHER" id="PTHR21366">
    <property type="entry name" value="GLYOXALASE FAMILY PROTEIN"/>
    <property type="match status" value="1"/>
</dbReference>
<gene>
    <name evidence="2" type="ORF">Aru02nite_66390</name>
</gene>
<dbReference type="AlphaFoldDB" id="A0A8J3J6J2"/>
<dbReference type="PANTHER" id="PTHR21366:SF14">
    <property type="entry name" value="GLYOXALASE DOMAIN-CONTAINING PROTEIN 5"/>
    <property type="match status" value="1"/>
</dbReference>
<dbReference type="PROSITE" id="PS51819">
    <property type="entry name" value="VOC"/>
    <property type="match status" value="1"/>
</dbReference>
<accession>A0A8J3J6J2</accession>
<sequence>MAETRAVTTIEDGPEWQAAQAFLRDRGAAELAHPGGTLLAHLVRVARTLADWGAGPDVQLAGLCHAAYGTAGFDRPLLDVADRQVLADAIGAPAEALVHRYGSCDRDRVYPRLGEDPVRWHDRFTGEEHVVPEVELRAFAEITAANELDVLAHNAELAERYGPALRELLVRCDRLLSAPARAARDEALAVRVTALDHLVLTVADADRTTEFYRRVMGMRPVVFGGGRRALAFGSSKINLHVVGHEVVPHAARPTPGSADLCLLVDATPDALLAHLAACGVVVEEGPVPRTGARGPITSVYLRDPDGNLVELSSYPT</sequence>
<dbReference type="Pfam" id="PF00903">
    <property type="entry name" value="Glyoxalase"/>
    <property type="match status" value="1"/>
</dbReference>
<feature type="domain" description="VOC" evidence="1">
    <location>
        <begin position="194"/>
        <end position="314"/>
    </location>
</feature>
<dbReference type="SUPFAM" id="SSF54593">
    <property type="entry name" value="Glyoxalase/Bleomycin resistance protein/Dihydroxybiphenyl dioxygenase"/>
    <property type="match status" value="1"/>
</dbReference>
<dbReference type="InterPro" id="IPR050383">
    <property type="entry name" value="GlyoxalaseI/FosfomycinResist"/>
</dbReference>
<dbReference type="CDD" id="cd07253">
    <property type="entry name" value="GLOD5"/>
    <property type="match status" value="1"/>
</dbReference>
<protein>
    <recommendedName>
        <fullName evidence="1">VOC domain-containing protein</fullName>
    </recommendedName>
</protein>
<evidence type="ECO:0000259" key="1">
    <source>
        <dbReference type="PROSITE" id="PS51819"/>
    </source>
</evidence>
<dbReference type="InterPro" id="IPR049202">
    <property type="entry name" value="DUF6817"/>
</dbReference>
<reference evidence="2" key="1">
    <citation type="submission" date="2021-01" db="EMBL/GenBank/DDBJ databases">
        <title>Whole genome shotgun sequence of Actinocatenispora rupis NBRC 107355.</title>
        <authorList>
            <person name="Komaki H."/>
            <person name="Tamura T."/>
        </authorList>
    </citation>
    <scope>NUCLEOTIDE SEQUENCE</scope>
    <source>
        <strain evidence="2">NBRC 107355</strain>
    </source>
</reference>